<dbReference type="RefSeq" id="WP_075058590.1">
    <property type="nucleotide sequence ID" value="NZ_CP012357.1"/>
</dbReference>
<dbReference type="Pfam" id="PF01300">
    <property type="entry name" value="Sua5_yciO_yrdC"/>
    <property type="match status" value="1"/>
</dbReference>
<dbReference type="OrthoDB" id="398568at2"/>
<comment type="catalytic activity">
    <reaction evidence="11">
        <text>L-threonine + hydrogencarbonate + ATP = L-threonylcarbamoyladenylate + diphosphate + H2O</text>
        <dbReference type="Rhea" id="RHEA:36407"/>
        <dbReference type="ChEBI" id="CHEBI:15377"/>
        <dbReference type="ChEBI" id="CHEBI:17544"/>
        <dbReference type="ChEBI" id="CHEBI:30616"/>
        <dbReference type="ChEBI" id="CHEBI:33019"/>
        <dbReference type="ChEBI" id="CHEBI:57926"/>
        <dbReference type="ChEBI" id="CHEBI:73682"/>
        <dbReference type="EC" id="2.7.7.87"/>
    </reaction>
</comment>
<evidence type="ECO:0000256" key="5">
    <source>
        <dbReference type="ARBA" id="ARBA00022679"/>
    </source>
</evidence>
<keyword evidence="7" id="KW-0548">Nucleotidyltransferase</keyword>
<evidence type="ECO:0000256" key="7">
    <source>
        <dbReference type="ARBA" id="ARBA00022695"/>
    </source>
</evidence>
<dbReference type="Proteomes" id="UP000067476">
    <property type="component" value="Chromosome"/>
</dbReference>
<accession>A0A0K1W2V0</accession>
<keyword evidence="6" id="KW-0819">tRNA processing</keyword>
<dbReference type="AlphaFoldDB" id="A0A0K1W2V0"/>
<comment type="subcellular location">
    <subcellularLocation>
        <location evidence="1">Cytoplasm</location>
    </subcellularLocation>
</comment>
<evidence type="ECO:0000256" key="11">
    <source>
        <dbReference type="ARBA" id="ARBA00048366"/>
    </source>
</evidence>
<name>A0A0K1W2V0_9MOLU</name>
<keyword evidence="5" id="KW-0808">Transferase</keyword>
<dbReference type="GO" id="GO:0000049">
    <property type="term" value="F:tRNA binding"/>
    <property type="evidence" value="ECO:0007669"/>
    <property type="project" value="TreeGrafter"/>
</dbReference>
<dbReference type="GO" id="GO:0003725">
    <property type="term" value="F:double-stranded RNA binding"/>
    <property type="evidence" value="ECO:0007669"/>
    <property type="project" value="InterPro"/>
</dbReference>
<reference evidence="13 14" key="1">
    <citation type="journal article" date="2015" name="Genome Announc.">
        <title>Complete Genome Sequence of Spiroplasma litorale TN-1T (DSM 21781), a Bacterium Isolated from a Green-Eyed Horsefly (Tabanus nigrovittatus).</title>
        <authorList>
            <person name="Lo W.S."/>
            <person name="Lai Y.C."/>
            <person name="Lien Y.W."/>
            <person name="Wang T.H."/>
            <person name="Kuo C.H."/>
        </authorList>
    </citation>
    <scope>NUCLEOTIDE SEQUENCE [LARGE SCALE GENOMIC DNA]</scope>
    <source>
        <strain evidence="13 14">TN-1</strain>
    </source>
</reference>
<dbReference type="InterPro" id="IPR017945">
    <property type="entry name" value="DHBP_synth_RibB-like_a/b_dom"/>
</dbReference>
<dbReference type="GO" id="GO:0008033">
    <property type="term" value="P:tRNA processing"/>
    <property type="evidence" value="ECO:0007669"/>
    <property type="project" value="UniProtKB-KW"/>
</dbReference>
<protein>
    <recommendedName>
        <fullName evidence="10">L-threonylcarbamoyladenylate synthase</fullName>
        <ecNumber evidence="3">2.7.7.87</ecNumber>
    </recommendedName>
    <alternativeName>
        <fullName evidence="10">L-threonylcarbamoyladenylate synthase</fullName>
    </alternativeName>
</protein>
<dbReference type="GO" id="GO:0005524">
    <property type="term" value="F:ATP binding"/>
    <property type="evidence" value="ECO:0007669"/>
    <property type="project" value="UniProtKB-KW"/>
</dbReference>
<keyword evidence="9" id="KW-0067">ATP-binding</keyword>
<dbReference type="KEGG" id="sll:SLITO_v1c08890"/>
<comment type="similarity">
    <text evidence="2">Belongs to the SUA5 family.</text>
</comment>
<dbReference type="PATRIC" id="fig|216942.3.peg.905"/>
<evidence type="ECO:0000256" key="6">
    <source>
        <dbReference type="ARBA" id="ARBA00022694"/>
    </source>
</evidence>
<dbReference type="EC" id="2.7.7.87" evidence="3"/>
<sequence length="181" mass="21037">MNTKTENRLLKKKEILKAIEHLNNDEVIILPTETIYGLSLIFNEKNQDLLNKLKNSDKNKKLIVLISSIKQAKQLGLLYNKYHIKIIKKCKTPTTVLLKDKNDELIGIRMPKRKDLKKIIKVVGPILSTSVNKTGSSYLTKYKDLEIFVKQNKEIKKLYWVGELNNRPSSVINFDFEVIRK</sequence>
<gene>
    <name evidence="13" type="primary">sua5</name>
    <name evidence="13" type="ORF">SLITO_v1c08890</name>
</gene>
<dbReference type="PANTHER" id="PTHR17490">
    <property type="entry name" value="SUA5"/>
    <property type="match status" value="1"/>
</dbReference>
<organism evidence="13 14">
    <name type="scientific">Spiroplasma litorale</name>
    <dbReference type="NCBI Taxonomy" id="216942"/>
    <lineage>
        <taxon>Bacteria</taxon>
        <taxon>Bacillati</taxon>
        <taxon>Mycoplasmatota</taxon>
        <taxon>Mollicutes</taxon>
        <taxon>Entomoplasmatales</taxon>
        <taxon>Spiroplasmataceae</taxon>
        <taxon>Spiroplasma</taxon>
    </lineage>
</organism>
<evidence type="ECO:0000256" key="4">
    <source>
        <dbReference type="ARBA" id="ARBA00022490"/>
    </source>
</evidence>
<dbReference type="EMBL" id="CP012357">
    <property type="protein sequence ID" value="AKX34503.1"/>
    <property type="molecule type" value="Genomic_DNA"/>
</dbReference>
<evidence type="ECO:0000259" key="12">
    <source>
        <dbReference type="PROSITE" id="PS51163"/>
    </source>
</evidence>
<dbReference type="STRING" id="216942.SLITO_v1c08890"/>
<dbReference type="SUPFAM" id="SSF55821">
    <property type="entry name" value="YrdC/RibB"/>
    <property type="match status" value="1"/>
</dbReference>
<evidence type="ECO:0000313" key="13">
    <source>
        <dbReference type="EMBL" id="AKX34503.1"/>
    </source>
</evidence>
<dbReference type="InterPro" id="IPR050156">
    <property type="entry name" value="TC-AMP_synthase_SUA5"/>
</dbReference>
<evidence type="ECO:0000256" key="3">
    <source>
        <dbReference type="ARBA" id="ARBA00012584"/>
    </source>
</evidence>
<evidence type="ECO:0000256" key="1">
    <source>
        <dbReference type="ARBA" id="ARBA00004496"/>
    </source>
</evidence>
<dbReference type="GO" id="GO:0061710">
    <property type="term" value="F:L-threonylcarbamoyladenylate synthase"/>
    <property type="evidence" value="ECO:0007669"/>
    <property type="project" value="UniProtKB-EC"/>
</dbReference>
<dbReference type="GO" id="GO:0006450">
    <property type="term" value="P:regulation of translational fidelity"/>
    <property type="evidence" value="ECO:0007669"/>
    <property type="project" value="TreeGrafter"/>
</dbReference>
<proteinExistence type="inferred from homology"/>
<keyword evidence="14" id="KW-1185">Reference proteome</keyword>
<keyword evidence="8" id="KW-0547">Nucleotide-binding</keyword>
<evidence type="ECO:0000256" key="8">
    <source>
        <dbReference type="ARBA" id="ARBA00022741"/>
    </source>
</evidence>
<evidence type="ECO:0000313" key="14">
    <source>
        <dbReference type="Proteomes" id="UP000067476"/>
    </source>
</evidence>
<dbReference type="PROSITE" id="PS51163">
    <property type="entry name" value="YRDC"/>
    <property type="match status" value="1"/>
</dbReference>
<feature type="domain" description="YrdC-like" evidence="12">
    <location>
        <begin position="12"/>
        <end position="181"/>
    </location>
</feature>
<evidence type="ECO:0000256" key="2">
    <source>
        <dbReference type="ARBA" id="ARBA00007663"/>
    </source>
</evidence>
<dbReference type="PANTHER" id="PTHR17490:SF16">
    <property type="entry name" value="THREONYLCARBAMOYL-AMP SYNTHASE"/>
    <property type="match status" value="1"/>
</dbReference>
<keyword evidence="4" id="KW-0963">Cytoplasm</keyword>
<evidence type="ECO:0000256" key="10">
    <source>
        <dbReference type="ARBA" id="ARBA00029774"/>
    </source>
</evidence>
<dbReference type="InterPro" id="IPR006070">
    <property type="entry name" value="Sua5-like_dom"/>
</dbReference>
<dbReference type="Gene3D" id="3.90.870.10">
    <property type="entry name" value="DHBP synthase"/>
    <property type="match status" value="1"/>
</dbReference>
<dbReference type="GO" id="GO:0005737">
    <property type="term" value="C:cytoplasm"/>
    <property type="evidence" value="ECO:0007669"/>
    <property type="project" value="UniProtKB-SubCell"/>
</dbReference>
<evidence type="ECO:0000256" key="9">
    <source>
        <dbReference type="ARBA" id="ARBA00022840"/>
    </source>
</evidence>